<comment type="caution">
    <text evidence="2">The sequence shown here is derived from an EMBL/GenBank/DDBJ whole genome shotgun (WGS) entry which is preliminary data.</text>
</comment>
<feature type="domain" description="Methyltransferase type 11" evidence="1">
    <location>
        <begin position="38"/>
        <end position="134"/>
    </location>
</feature>
<dbReference type="CDD" id="cd02440">
    <property type="entry name" value="AdoMet_MTases"/>
    <property type="match status" value="1"/>
</dbReference>
<keyword evidence="2" id="KW-0808">Transferase</keyword>
<dbReference type="GO" id="GO:0032259">
    <property type="term" value="P:methylation"/>
    <property type="evidence" value="ECO:0007669"/>
    <property type="project" value="UniProtKB-KW"/>
</dbReference>
<evidence type="ECO:0000313" key="2">
    <source>
        <dbReference type="EMBL" id="MBN2909760.1"/>
    </source>
</evidence>
<protein>
    <submittedName>
        <fullName evidence="2">Class I SAM-dependent methyltransferase</fullName>
    </submittedName>
</protein>
<evidence type="ECO:0000313" key="3">
    <source>
        <dbReference type="Proteomes" id="UP001177120"/>
    </source>
</evidence>
<dbReference type="Pfam" id="PF08241">
    <property type="entry name" value="Methyltransf_11"/>
    <property type="match status" value="1"/>
</dbReference>
<accession>A0ABS2WJM1</accession>
<dbReference type="EMBL" id="JAFHAP010000008">
    <property type="protein sequence ID" value="MBN2909760.1"/>
    <property type="molecule type" value="Genomic_DNA"/>
</dbReference>
<dbReference type="SUPFAM" id="SSF53335">
    <property type="entry name" value="S-adenosyl-L-methionine-dependent methyltransferases"/>
    <property type="match status" value="1"/>
</dbReference>
<sequence>MEGPIARWYAKNTRKSIAGYKNDAKKVAACLPEKADILEIAPGPGYLSIELAKLGNYKITGLDISKTFVEIARENAKEAGLEIDFRQGDAARMPFDSETFDLIICRAAFKNFSQPIIALDEMNRVLKAGGKAVILDLRGDVSHEAIDKHVEEDLGLTGINRLFTKWVFKFSLMKRAYTKDQFREMVSKSRFTKCKIQEDPTGIGLEVWLEK</sequence>
<gene>
    <name evidence="2" type="ORF">JQC72_09510</name>
</gene>
<keyword evidence="3" id="KW-1185">Reference proteome</keyword>
<reference evidence="2" key="1">
    <citation type="journal article" date="2024" name="Int. J. Syst. Evol. Microbiol.">
        <title>Polycladomyces zharkentensis sp. nov., a novel thermophilic cellulose- and starch-degrading member of the Bacillota from a geothermal aquifer in Kazakhstan.</title>
        <authorList>
            <person name="Mashzhan A."/>
            <person name="Kistaubayeva A."/>
            <person name="Javier-Lopez R."/>
            <person name="Bissenova U."/>
            <person name="Bissenbay A."/>
            <person name="Birkeland N.K."/>
        </authorList>
    </citation>
    <scope>NUCLEOTIDE SEQUENCE</scope>
    <source>
        <strain evidence="2">ZKZ2T</strain>
    </source>
</reference>
<dbReference type="Gene3D" id="3.40.50.150">
    <property type="entry name" value="Vaccinia Virus protein VP39"/>
    <property type="match status" value="1"/>
</dbReference>
<dbReference type="Proteomes" id="UP001177120">
    <property type="component" value="Unassembled WGS sequence"/>
</dbReference>
<keyword evidence="2" id="KW-0489">Methyltransferase</keyword>
<proteinExistence type="predicted"/>
<name>A0ABS2WJM1_9BACL</name>
<evidence type="ECO:0000259" key="1">
    <source>
        <dbReference type="Pfam" id="PF08241"/>
    </source>
</evidence>
<dbReference type="GO" id="GO:0008168">
    <property type="term" value="F:methyltransferase activity"/>
    <property type="evidence" value="ECO:0007669"/>
    <property type="project" value="UniProtKB-KW"/>
</dbReference>
<dbReference type="InterPro" id="IPR029063">
    <property type="entry name" value="SAM-dependent_MTases_sf"/>
</dbReference>
<dbReference type="InterPro" id="IPR013216">
    <property type="entry name" value="Methyltransf_11"/>
</dbReference>
<organism evidence="2 3">
    <name type="scientific">Polycladomyces zharkentensis</name>
    <dbReference type="NCBI Taxonomy" id="2807616"/>
    <lineage>
        <taxon>Bacteria</taxon>
        <taxon>Bacillati</taxon>
        <taxon>Bacillota</taxon>
        <taxon>Bacilli</taxon>
        <taxon>Bacillales</taxon>
        <taxon>Thermoactinomycetaceae</taxon>
        <taxon>Polycladomyces</taxon>
    </lineage>
</organism>
<dbReference type="PANTHER" id="PTHR43591">
    <property type="entry name" value="METHYLTRANSFERASE"/>
    <property type="match status" value="1"/>
</dbReference>